<dbReference type="STRING" id="930991.A0A0D0DJQ1"/>
<organism evidence="10 11">
    <name type="scientific">Paxillus rubicundulus Ve08.2h10</name>
    <dbReference type="NCBI Taxonomy" id="930991"/>
    <lineage>
        <taxon>Eukaryota</taxon>
        <taxon>Fungi</taxon>
        <taxon>Dikarya</taxon>
        <taxon>Basidiomycota</taxon>
        <taxon>Agaricomycotina</taxon>
        <taxon>Agaricomycetes</taxon>
        <taxon>Agaricomycetidae</taxon>
        <taxon>Boletales</taxon>
        <taxon>Paxilineae</taxon>
        <taxon>Paxillaceae</taxon>
        <taxon>Paxillus</taxon>
    </lineage>
</organism>
<dbReference type="PANTHER" id="PTHR10130">
    <property type="entry name" value="PEROXISOMAL TARGETING SIGNAL 1 RECEPTOR PEX5"/>
    <property type="match status" value="1"/>
</dbReference>
<comment type="subcellular location">
    <subcellularLocation>
        <location evidence="2">Cytoplasm</location>
    </subcellularLocation>
    <subcellularLocation>
        <location evidence="1">Peroxisome</location>
    </subcellularLocation>
</comment>
<dbReference type="GO" id="GO:0005778">
    <property type="term" value="C:peroxisomal membrane"/>
    <property type="evidence" value="ECO:0007669"/>
    <property type="project" value="TreeGrafter"/>
</dbReference>
<name>A0A0D0DJQ1_9AGAM</name>
<dbReference type="SMART" id="SM00028">
    <property type="entry name" value="TPR"/>
    <property type="match status" value="4"/>
</dbReference>
<evidence type="ECO:0000256" key="3">
    <source>
        <dbReference type="ARBA" id="ARBA00005348"/>
    </source>
</evidence>
<dbReference type="Gene3D" id="6.10.280.230">
    <property type="match status" value="1"/>
</dbReference>
<evidence type="ECO:0000256" key="1">
    <source>
        <dbReference type="ARBA" id="ARBA00004275"/>
    </source>
</evidence>
<proteinExistence type="inferred from homology"/>
<evidence type="ECO:0000256" key="9">
    <source>
        <dbReference type="SAM" id="MobiDB-lite"/>
    </source>
</evidence>
<gene>
    <name evidence="10" type="ORF">PAXRUDRAFT_149676</name>
</gene>
<keyword evidence="5" id="KW-0677">Repeat</keyword>
<evidence type="ECO:0000256" key="8">
    <source>
        <dbReference type="PROSITE-ProRule" id="PRU00339"/>
    </source>
</evidence>
<dbReference type="AlphaFoldDB" id="A0A0D0DJQ1"/>
<dbReference type="InterPro" id="IPR011990">
    <property type="entry name" value="TPR-like_helical_dom_sf"/>
</dbReference>
<dbReference type="OrthoDB" id="10006023at2759"/>
<sequence>MSLSMLAGGGDCGPSNPLQSLTKKFDHDRGIQQDFVGTSRAGSSREVFRSQHASAPELHQDAARFFGAGPSPAPQMAVLQPFNLSSLHDALPVTSPLPVQSPQLPSVPSAAWAADFLTQQQQRPHIQAVKAKNVEMQQDRIQSGGLPWNPAYAGHRMGSMSGMMPAMAVSVQRPSMHTDQISWDKEFQSQESLLSTSAVLVEAPSQEQHHQQRPDAPVDDMARIAAQVIDSVKHEQNPKFQKSEFMNLMRQLRDGEVEVEADKIVPKERSTGSTDVKGKGRAVEMPLVPMMQDAAGPSHKDQIMLHSYQGPQELNEAYLHQARDPHEAYFHQENTDFTEYWQSHYAGPPAHTAAKSQESSWYQMQRDWEAFEATVTGIRPVANYQFQTDNPYLVGDSSRTHHHSLHINQAQLVSESVLELEAAVQRDPTNAAAWFELGVKQQENEREAKAIQALQRSIDLDSSHLPAWLALSVSYTNDNDRMGTYNTVKEWVLQNPKYQDIVSQTTLRSDSPGDFARLVDVLINMARSADHKGGVDADVQIALAVLLNTTEDYPKAMDCFLTALAVRPEDWLLYNRVGATMANKGRAEEALPYYYRALELNPAYIRARFNLGISCINLRRYGEAASHILDALVLQDSDGVADETGMNDKRGVTSSTLWDSLKTTCLHLQRVDLASLCDDRDLDGKSCSYCSFF</sequence>
<feature type="region of interest" description="Disordered" evidence="9">
    <location>
        <begin position="35"/>
        <end position="54"/>
    </location>
</feature>
<dbReference type="HOGENOM" id="CLU_013516_2_0_1"/>
<evidence type="ECO:0000256" key="7">
    <source>
        <dbReference type="ARBA" id="ARBA00023140"/>
    </source>
</evidence>
<feature type="region of interest" description="Disordered" evidence="9">
    <location>
        <begin position="1"/>
        <end position="30"/>
    </location>
</feature>
<keyword evidence="4" id="KW-0963">Cytoplasm</keyword>
<protein>
    <recommendedName>
        <fullName evidence="12">Peroxin-5</fullName>
    </recommendedName>
</protein>
<reference evidence="11" key="2">
    <citation type="submission" date="2015-01" db="EMBL/GenBank/DDBJ databases">
        <title>Evolutionary Origins and Diversification of the Mycorrhizal Mutualists.</title>
        <authorList>
            <consortium name="DOE Joint Genome Institute"/>
            <consortium name="Mycorrhizal Genomics Consortium"/>
            <person name="Kohler A."/>
            <person name="Kuo A."/>
            <person name="Nagy L.G."/>
            <person name="Floudas D."/>
            <person name="Copeland A."/>
            <person name="Barry K.W."/>
            <person name="Cichocki N."/>
            <person name="Veneault-Fourrey C."/>
            <person name="LaButti K."/>
            <person name="Lindquist E.A."/>
            <person name="Lipzen A."/>
            <person name="Lundell T."/>
            <person name="Morin E."/>
            <person name="Murat C."/>
            <person name="Riley R."/>
            <person name="Ohm R."/>
            <person name="Sun H."/>
            <person name="Tunlid A."/>
            <person name="Henrissat B."/>
            <person name="Grigoriev I.V."/>
            <person name="Hibbett D.S."/>
            <person name="Martin F."/>
        </authorList>
    </citation>
    <scope>NUCLEOTIDE SEQUENCE [LARGE SCALE GENOMIC DNA]</scope>
    <source>
        <strain evidence="11">Ve08.2h10</strain>
    </source>
</reference>
<keyword evidence="7" id="KW-0576">Peroxisome</keyword>
<dbReference type="Pfam" id="PF13432">
    <property type="entry name" value="TPR_16"/>
    <property type="match status" value="2"/>
</dbReference>
<evidence type="ECO:0008006" key="12">
    <source>
        <dbReference type="Google" id="ProtNLM"/>
    </source>
</evidence>
<evidence type="ECO:0000256" key="5">
    <source>
        <dbReference type="ARBA" id="ARBA00022737"/>
    </source>
</evidence>
<feature type="repeat" description="TPR" evidence="8">
    <location>
        <begin position="431"/>
        <end position="464"/>
    </location>
</feature>
<evidence type="ECO:0000256" key="4">
    <source>
        <dbReference type="ARBA" id="ARBA00022490"/>
    </source>
</evidence>
<dbReference type="InParanoid" id="A0A0D0DJQ1"/>
<dbReference type="InterPro" id="IPR019734">
    <property type="entry name" value="TPR_rpt"/>
</dbReference>
<feature type="repeat" description="TPR" evidence="8">
    <location>
        <begin position="571"/>
        <end position="604"/>
    </location>
</feature>
<evidence type="ECO:0000313" key="10">
    <source>
        <dbReference type="EMBL" id="KIK91353.1"/>
    </source>
</evidence>
<dbReference type="SUPFAM" id="SSF48452">
    <property type="entry name" value="TPR-like"/>
    <property type="match status" value="1"/>
</dbReference>
<dbReference type="GO" id="GO:0016560">
    <property type="term" value="P:protein import into peroxisome matrix, docking"/>
    <property type="evidence" value="ECO:0007669"/>
    <property type="project" value="TreeGrafter"/>
</dbReference>
<feature type="repeat" description="TPR" evidence="8">
    <location>
        <begin position="537"/>
        <end position="570"/>
    </location>
</feature>
<dbReference type="InterPro" id="IPR024111">
    <property type="entry name" value="PEX5/PEX5L"/>
</dbReference>
<evidence type="ECO:0000256" key="6">
    <source>
        <dbReference type="ARBA" id="ARBA00022803"/>
    </source>
</evidence>
<dbReference type="PROSITE" id="PS50005">
    <property type="entry name" value="TPR"/>
    <property type="match status" value="3"/>
</dbReference>
<dbReference type="Proteomes" id="UP000054538">
    <property type="component" value="Unassembled WGS sequence"/>
</dbReference>
<reference evidence="10 11" key="1">
    <citation type="submission" date="2014-04" db="EMBL/GenBank/DDBJ databases">
        <authorList>
            <consortium name="DOE Joint Genome Institute"/>
            <person name="Kuo A."/>
            <person name="Kohler A."/>
            <person name="Jargeat P."/>
            <person name="Nagy L.G."/>
            <person name="Floudas D."/>
            <person name="Copeland A."/>
            <person name="Barry K.W."/>
            <person name="Cichocki N."/>
            <person name="Veneault-Fourrey C."/>
            <person name="LaButti K."/>
            <person name="Lindquist E.A."/>
            <person name="Lipzen A."/>
            <person name="Lundell T."/>
            <person name="Morin E."/>
            <person name="Murat C."/>
            <person name="Sun H."/>
            <person name="Tunlid A."/>
            <person name="Henrissat B."/>
            <person name="Grigoriev I.V."/>
            <person name="Hibbett D.S."/>
            <person name="Martin F."/>
            <person name="Nordberg H.P."/>
            <person name="Cantor M.N."/>
            <person name="Hua S.X."/>
        </authorList>
    </citation>
    <scope>NUCLEOTIDE SEQUENCE [LARGE SCALE GENOMIC DNA]</scope>
    <source>
        <strain evidence="10 11">Ve08.2h10</strain>
    </source>
</reference>
<keyword evidence="11" id="KW-1185">Reference proteome</keyword>
<dbReference type="FunCoup" id="A0A0D0DJQ1">
    <property type="interactions" value="81"/>
</dbReference>
<dbReference type="Gene3D" id="1.25.40.10">
    <property type="entry name" value="Tetratricopeptide repeat domain"/>
    <property type="match status" value="1"/>
</dbReference>
<dbReference type="EMBL" id="KN825396">
    <property type="protein sequence ID" value="KIK91353.1"/>
    <property type="molecule type" value="Genomic_DNA"/>
</dbReference>
<accession>A0A0D0DJQ1</accession>
<dbReference type="GO" id="GO:0005052">
    <property type="term" value="F:peroxisome matrix targeting signal-1 binding"/>
    <property type="evidence" value="ECO:0007669"/>
    <property type="project" value="TreeGrafter"/>
</dbReference>
<dbReference type="PANTHER" id="PTHR10130:SF0">
    <property type="entry name" value="GH08708P"/>
    <property type="match status" value="1"/>
</dbReference>
<evidence type="ECO:0000256" key="2">
    <source>
        <dbReference type="ARBA" id="ARBA00004496"/>
    </source>
</evidence>
<comment type="similarity">
    <text evidence="3">Belongs to the peroxisomal targeting signal receptor family.</text>
</comment>
<keyword evidence="6 8" id="KW-0802">TPR repeat</keyword>
<evidence type="ECO:0000313" key="11">
    <source>
        <dbReference type="Proteomes" id="UP000054538"/>
    </source>
</evidence>
<dbReference type="GO" id="GO:0005829">
    <property type="term" value="C:cytosol"/>
    <property type="evidence" value="ECO:0007669"/>
    <property type="project" value="TreeGrafter"/>
</dbReference>